<gene>
    <name evidence="1" type="ORF">Mia14_0461</name>
</gene>
<name>A0A218NMR9_9ARCH</name>
<dbReference type="GeneID" id="33314017"/>
<accession>A0A218NMR9</accession>
<protein>
    <submittedName>
        <fullName evidence="1">Uncharacterized protein</fullName>
    </submittedName>
</protein>
<reference evidence="1 2" key="1">
    <citation type="journal article" date="2017" name="Nat. Commun.">
        <title>'ARMAN' archaea depend on association with euryarchaeal host in culture and in situ.</title>
        <authorList>
            <person name="Golyshina O."/>
            <person name="Toshchakov S."/>
            <person name="Makarova K."/>
            <person name="Gavrilov S."/>
            <person name="Korzhenkov A."/>
            <person name="La Cono V."/>
            <person name="Arcadi E."/>
            <person name="Nechitaylo T."/>
            <person name="Ferrer M."/>
            <person name="Kublanov I."/>
            <person name="Wolf Y."/>
            <person name="Yakimov M."/>
            <person name="Golyshin P."/>
            <person name="Slesarev A."/>
            <person name="Kozyavkin S."/>
        </authorList>
    </citation>
    <scope>NUCLEOTIDE SEQUENCE [LARGE SCALE GENOMIC DNA]</scope>
    <source>
        <strain evidence="1 2">Mia14</strain>
    </source>
</reference>
<dbReference type="RefSeq" id="WP_088819987.1">
    <property type="nucleotide sequence ID" value="NZ_CP019964.1"/>
</dbReference>
<evidence type="ECO:0000313" key="1">
    <source>
        <dbReference type="EMBL" id="ASI13778.1"/>
    </source>
</evidence>
<organism evidence="1 2">
    <name type="scientific">Candidatus Mancarchaeum acidiphilum</name>
    <dbReference type="NCBI Taxonomy" id="1920749"/>
    <lineage>
        <taxon>Archaea</taxon>
        <taxon>Candidatus Micrarchaeota</taxon>
        <taxon>Candidatus Mancarchaeum</taxon>
    </lineage>
</organism>
<sequence length="92" mass="10494">MSENETMEKLTHSPTLNTVLMVESVIKNSENSIITIPEIKRLLPKQVNHRTLMVILEYLEESGKILVTIKGITWIHNSNKKLQDSIKNGPEL</sequence>
<dbReference type="Proteomes" id="UP000197679">
    <property type="component" value="Chromosome"/>
</dbReference>
<dbReference type="KEGG" id="marh:Mia14_0461"/>
<evidence type="ECO:0000313" key="2">
    <source>
        <dbReference type="Proteomes" id="UP000197679"/>
    </source>
</evidence>
<keyword evidence="2" id="KW-1185">Reference proteome</keyword>
<dbReference type="OrthoDB" id="116925at2157"/>
<proteinExistence type="predicted"/>
<dbReference type="EMBL" id="CP019964">
    <property type="protein sequence ID" value="ASI13778.1"/>
    <property type="molecule type" value="Genomic_DNA"/>
</dbReference>
<dbReference type="AlphaFoldDB" id="A0A218NMR9"/>